<dbReference type="Gene3D" id="1.20.1280.50">
    <property type="match status" value="1"/>
</dbReference>
<comment type="caution">
    <text evidence="3">The sequence shown here is derived from an EMBL/GenBank/DDBJ whole genome shotgun (WGS) entry which is preliminary data.</text>
</comment>
<evidence type="ECO:0000256" key="1">
    <source>
        <dbReference type="SAM" id="MobiDB-lite"/>
    </source>
</evidence>
<organism evidence="3 4">
    <name type="scientific">Glycine soja</name>
    <name type="common">Wild soybean</name>
    <dbReference type="NCBI Taxonomy" id="3848"/>
    <lineage>
        <taxon>Eukaryota</taxon>
        <taxon>Viridiplantae</taxon>
        <taxon>Streptophyta</taxon>
        <taxon>Embryophyta</taxon>
        <taxon>Tracheophyta</taxon>
        <taxon>Spermatophyta</taxon>
        <taxon>Magnoliopsida</taxon>
        <taxon>eudicotyledons</taxon>
        <taxon>Gunneridae</taxon>
        <taxon>Pentapetalae</taxon>
        <taxon>rosids</taxon>
        <taxon>fabids</taxon>
        <taxon>Fabales</taxon>
        <taxon>Fabaceae</taxon>
        <taxon>Papilionoideae</taxon>
        <taxon>50 kb inversion clade</taxon>
        <taxon>NPAAA clade</taxon>
        <taxon>indigoferoid/millettioid clade</taxon>
        <taxon>Phaseoleae</taxon>
        <taxon>Glycine</taxon>
        <taxon>Glycine subgen. Soja</taxon>
    </lineage>
</organism>
<gene>
    <name evidence="3" type="ORF">D0Y65_040504</name>
</gene>
<dbReference type="InterPro" id="IPR001810">
    <property type="entry name" value="F-box_dom"/>
</dbReference>
<accession>A0A445GRT8</accession>
<evidence type="ECO:0000313" key="3">
    <source>
        <dbReference type="EMBL" id="RZB63971.1"/>
    </source>
</evidence>
<dbReference type="SUPFAM" id="SSF81383">
    <property type="entry name" value="F-box domain"/>
    <property type="match status" value="1"/>
</dbReference>
<evidence type="ECO:0000259" key="2">
    <source>
        <dbReference type="Pfam" id="PF12937"/>
    </source>
</evidence>
<proteinExistence type="predicted"/>
<dbReference type="EMBL" id="QZWG01000015">
    <property type="protein sequence ID" value="RZB63971.1"/>
    <property type="molecule type" value="Genomic_DNA"/>
</dbReference>
<dbReference type="Pfam" id="PF12937">
    <property type="entry name" value="F-box-like"/>
    <property type="match status" value="1"/>
</dbReference>
<sequence>MRWKWGGEAVKDEDEGDVREEGERDGVFKVMEVIGGDGEVRVKGTCLWRLGTMVEQCRSSDPDRNKTPERRTRCNSETKKPSKIQERGSQNRNLHHHYHGDDDEEAPAHDGGDGGLPEGLMIEILVWIRVSNPLQLRCVCKRWKSLVVDPQFVKKHLHTSLSDITDLASNAMEDMNAFQL</sequence>
<protein>
    <recommendedName>
        <fullName evidence="2">F-box domain-containing protein</fullName>
    </recommendedName>
</protein>
<dbReference type="Proteomes" id="UP000289340">
    <property type="component" value="Chromosome 15"/>
</dbReference>
<reference evidence="3 4" key="1">
    <citation type="submission" date="2018-09" db="EMBL/GenBank/DDBJ databases">
        <title>A high-quality reference genome of wild soybean provides a powerful tool to mine soybean genomes.</title>
        <authorList>
            <person name="Xie M."/>
            <person name="Chung C.Y.L."/>
            <person name="Li M.-W."/>
            <person name="Wong F.-L."/>
            <person name="Chan T.-F."/>
            <person name="Lam H.-M."/>
        </authorList>
    </citation>
    <scope>NUCLEOTIDE SEQUENCE [LARGE SCALE GENOMIC DNA]</scope>
    <source>
        <strain evidence="4">cv. W05</strain>
        <tissue evidence="3">Hypocotyl of etiolated seedlings</tissue>
    </source>
</reference>
<feature type="compositionally biased region" description="Basic and acidic residues" evidence="1">
    <location>
        <begin position="58"/>
        <end position="86"/>
    </location>
</feature>
<evidence type="ECO:0000313" key="4">
    <source>
        <dbReference type="Proteomes" id="UP000289340"/>
    </source>
</evidence>
<name>A0A445GRT8_GLYSO</name>
<feature type="domain" description="F-box" evidence="2">
    <location>
        <begin position="116"/>
        <end position="154"/>
    </location>
</feature>
<dbReference type="AlphaFoldDB" id="A0A445GRT8"/>
<feature type="region of interest" description="Disordered" evidence="1">
    <location>
        <begin position="57"/>
        <end position="114"/>
    </location>
</feature>
<dbReference type="InterPro" id="IPR036047">
    <property type="entry name" value="F-box-like_dom_sf"/>
</dbReference>
<keyword evidence="4" id="KW-1185">Reference proteome</keyword>
<feature type="region of interest" description="Disordered" evidence="1">
    <location>
        <begin position="1"/>
        <end position="21"/>
    </location>
</feature>